<dbReference type="AlphaFoldDB" id="A0A841FQV0"/>
<proteinExistence type="predicted"/>
<dbReference type="InterPro" id="IPR000182">
    <property type="entry name" value="GNAT_dom"/>
</dbReference>
<dbReference type="Proteomes" id="UP000548476">
    <property type="component" value="Unassembled WGS sequence"/>
</dbReference>
<sequence length="238" mass="23863">MTDPLITGARELWTELAGAPVRFTAGRVNVAVSPDSLLCPPGWAGLVTIGDAAVATAPDETSAARLVASLAALPLASVTDAAAITRVLDVADVLGPAALAYTAAEPPPSTVEELAPGDAAVVALEDLAGDDEAGEASLDEVTSPVFAIRRDGAVAAASGYRVWAGRAAHIGVLTAPEWRGKGLAKAVGAASTAHALAAGLLPQWRARITPSRRVALAIGFRELGTQLSVRLGSGAPGA</sequence>
<gene>
    <name evidence="2" type="ORF">HNR73_002190</name>
</gene>
<dbReference type="InterPro" id="IPR027365">
    <property type="entry name" value="GNAT_acetyltra_YdfB-like"/>
</dbReference>
<feature type="domain" description="N-acetyltransferase" evidence="1">
    <location>
        <begin position="109"/>
        <end position="238"/>
    </location>
</feature>
<dbReference type="GO" id="GO:0016747">
    <property type="term" value="F:acyltransferase activity, transferring groups other than amino-acyl groups"/>
    <property type="evidence" value="ECO:0007669"/>
    <property type="project" value="InterPro"/>
</dbReference>
<dbReference type="PROSITE" id="PS51186">
    <property type="entry name" value="GNAT"/>
    <property type="match status" value="1"/>
</dbReference>
<keyword evidence="2" id="KW-0808">Transferase</keyword>
<evidence type="ECO:0000259" key="1">
    <source>
        <dbReference type="PROSITE" id="PS51186"/>
    </source>
</evidence>
<reference evidence="2 3" key="1">
    <citation type="submission" date="2020-08" db="EMBL/GenBank/DDBJ databases">
        <title>Genomic Encyclopedia of Type Strains, Phase IV (KMG-IV): sequencing the most valuable type-strain genomes for metagenomic binning, comparative biology and taxonomic classification.</title>
        <authorList>
            <person name="Goeker M."/>
        </authorList>
    </citation>
    <scope>NUCLEOTIDE SEQUENCE [LARGE SCALE GENOMIC DNA]</scope>
    <source>
        <strain evidence="2 3">YIM 65646</strain>
    </source>
</reference>
<name>A0A841FQV0_9ACTN</name>
<organism evidence="2 3">
    <name type="scientific">Phytomonospora endophytica</name>
    <dbReference type="NCBI Taxonomy" id="714109"/>
    <lineage>
        <taxon>Bacteria</taxon>
        <taxon>Bacillati</taxon>
        <taxon>Actinomycetota</taxon>
        <taxon>Actinomycetes</taxon>
        <taxon>Micromonosporales</taxon>
        <taxon>Micromonosporaceae</taxon>
        <taxon>Phytomonospora</taxon>
    </lineage>
</organism>
<dbReference type="SUPFAM" id="SSF55729">
    <property type="entry name" value="Acyl-CoA N-acyltransferases (Nat)"/>
    <property type="match status" value="1"/>
</dbReference>
<dbReference type="Gene3D" id="3.40.630.30">
    <property type="match status" value="1"/>
</dbReference>
<comment type="caution">
    <text evidence="2">The sequence shown here is derived from an EMBL/GenBank/DDBJ whole genome shotgun (WGS) entry which is preliminary data.</text>
</comment>
<evidence type="ECO:0000313" key="3">
    <source>
        <dbReference type="Proteomes" id="UP000548476"/>
    </source>
</evidence>
<dbReference type="Pfam" id="PF12746">
    <property type="entry name" value="GNAT_acetyltran"/>
    <property type="match status" value="1"/>
</dbReference>
<accession>A0A841FQV0</accession>
<evidence type="ECO:0000313" key="2">
    <source>
        <dbReference type="EMBL" id="MBB6034340.1"/>
    </source>
</evidence>
<keyword evidence="3" id="KW-1185">Reference proteome</keyword>
<dbReference type="RefSeq" id="WP_184787202.1">
    <property type="nucleotide sequence ID" value="NZ_BONT01000045.1"/>
</dbReference>
<protein>
    <submittedName>
        <fullName evidence="2">GNAT superfamily N-acetyltransferase</fullName>
    </submittedName>
</protein>
<dbReference type="InterPro" id="IPR016181">
    <property type="entry name" value="Acyl_CoA_acyltransferase"/>
</dbReference>
<dbReference type="EMBL" id="JACHGT010000004">
    <property type="protein sequence ID" value="MBB6034340.1"/>
    <property type="molecule type" value="Genomic_DNA"/>
</dbReference>